<dbReference type="Proteomes" id="UP000005627">
    <property type="component" value="Chromosome 4"/>
</dbReference>
<evidence type="ECO:0000313" key="1">
    <source>
        <dbReference type="EMBL" id="CCE91904.1"/>
    </source>
</evidence>
<dbReference type="InParanoid" id="G8ZTG0"/>
<dbReference type="eggNOG" id="ENOG502SFRX">
    <property type="taxonomic scope" value="Eukaryota"/>
</dbReference>
<dbReference type="HOGENOM" id="CLU_135200_0_0_1"/>
<protein>
    <submittedName>
        <fullName evidence="1">Uncharacterized protein</fullName>
    </submittedName>
</protein>
<dbReference type="KEGG" id="tdl:TDEL_0D03200"/>
<dbReference type="EMBL" id="HE616745">
    <property type="protein sequence ID" value="CCE91904.1"/>
    <property type="molecule type" value="Genomic_DNA"/>
</dbReference>
<dbReference type="RefSeq" id="XP_003681115.1">
    <property type="nucleotide sequence ID" value="XM_003681067.1"/>
</dbReference>
<name>G8ZTG0_TORDE</name>
<keyword evidence="2" id="KW-1185">Reference proteome</keyword>
<organism evidence="1 2">
    <name type="scientific">Torulaspora delbrueckii</name>
    <name type="common">Yeast</name>
    <name type="synonym">Candida colliculosa</name>
    <dbReference type="NCBI Taxonomy" id="4950"/>
    <lineage>
        <taxon>Eukaryota</taxon>
        <taxon>Fungi</taxon>
        <taxon>Dikarya</taxon>
        <taxon>Ascomycota</taxon>
        <taxon>Saccharomycotina</taxon>
        <taxon>Saccharomycetes</taxon>
        <taxon>Saccharomycetales</taxon>
        <taxon>Saccharomycetaceae</taxon>
        <taxon>Torulaspora</taxon>
    </lineage>
</organism>
<dbReference type="OrthoDB" id="4036041at2759"/>
<reference evidence="1 2" key="1">
    <citation type="journal article" date="2011" name="Proc. Natl. Acad. Sci. U.S.A.">
        <title>Evolutionary erosion of yeast sex chromosomes by mating-type switching accidents.</title>
        <authorList>
            <person name="Gordon J.L."/>
            <person name="Armisen D."/>
            <person name="Proux-Wera E."/>
            <person name="Oheigeartaigh S.S."/>
            <person name="Byrne K.P."/>
            <person name="Wolfe K.H."/>
        </authorList>
    </citation>
    <scope>NUCLEOTIDE SEQUENCE [LARGE SCALE GENOMIC DNA]</scope>
    <source>
        <strain evidence="2">ATCC 10662 / CBS 1146 / NBRC 0425 / NCYC 2629 / NRRL Y-866</strain>
    </source>
</reference>
<accession>G8ZTG0</accession>
<dbReference type="FunCoup" id="G8ZTG0">
    <property type="interactions" value="80"/>
</dbReference>
<evidence type="ECO:0000313" key="2">
    <source>
        <dbReference type="Proteomes" id="UP000005627"/>
    </source>
</evidence>
<dbReference type="AlphaFoldDB" id="G8ZTG0"/>
<gene>
    <name evidence="1" type="primary">TDEL0D03200</name>
    <name evidence="1" type="ORF">TDEL_0D03200</name>
</gene>
<sequence>MSLREILVQFLLGNQLTSRLSLPEFQEVVDKNSGQGERIPDEKVREWYAAYRARDQDETDATRLIVDKFLTITEQAEMRKLENAQLKESLSLEEVVDSMYNVDQILDARLKTLNRAMETNVKVLAKLNDILAKVNRSKAEDDNIDLLNVLHGYKTMIEGDE</sequence>
<dbReference type="GeneID" id="11502338"/>
<proteinExistence type="predicted"/>
<dbReference type="STRING" id="1076872.G8ZTG0"/>